<evidence type="ECO:0000313" key="1">
    <source>
        <dbReference type="EMBL" id="BCJ93219.1"/>
    </source>
</evidence>
<dbReference type="SUPFAM" id="SSF46785">
    <property type="entry name" value="Winged helix' DNA-binding domain"/>
    <property type="match status" value="1"/>
</dbReference>
<dbReference type="Gene3D" id="1.10.10.10">
    <property type="entry name" value="Winged helix-like DNA-binding domain superfamily/Winged helix DNA-binding domain"/>
    <property type="match status" value="1"/>
</dbReference>
<dbReference type="Proteomes" id="UP000515561">
    <property type="component" value="Chromosome"/>
</dbReference>
<organism evidence="1 2">
    <name type="scientific">Anaerocolumna cellulosilytica</name>
    <dbReference type="NCBI Taxonomy" id="433286"/>
    <lineage>
        <taxon>Bacteria</taxon>
        <taxon>Bacillati</taxon>
        <taxon>Bacillota</taxon>
        <taxon>Clostridia</taxon>
        <taxon>Lachnospirales</taxon>
        <taxon>Lachnospiraceae</taxon>
        <taxon>Anaerocolumna</taxon>
    </lineage>
</organism>
<dbReference type="EMBL" id="AP023367">
    <property type="protein sequence ID" value="BCJ93219.1"/>
    <property type="molecule type" value="Genomic_DNA"/>
</dbReference>
<dbReference type="PANTHER" id="PTHR33221">
    <property type="entry name" value="WINGED HELIX-TURN-HELIX TRANSCRIPTIONAL REGULATOR, RRF2 FAMILY"/>
    <property type="match status" value="1"/>
</dbReference>
<sequence length="152" mass="17416">MGITQECDYALRVILFLSEKGMEERVEAKVISETLYIPLRFLLKLLRKLAMAGILYSYRGAHGGYSLAKKPEDISMKDVIEVIDGPIYVNRCLYDKAYCALNQGAICNIHYEMHKIQKQLETDLQKVTFKTMLQNRNRTDTPAPNEIAVELL</sequence>
<dbReference type="InterPro" id="IPR036390">
    <property type="entry name" value="WH_DNA-bd_sf"/>
</dbReference>
<accession>A0A6S6QVX0</accession>
<dbReference type="PANTHER" id="PTHR33221:SF2">
    <property type="entry name" value="TRANSCRIPTIONAL REGULATOR"/>
    <property type="match status" value="1"/>
</dbReference>
<dbReference type="InterPro" id="IPR036388">
    <property type="entry name" value="WH-like_DNA-bd_sf"/>
</dbReference>
<dbReference type="PROSITE" id="PS51197">
    <property type="entry name" value="HTH_RRF2_2"/>
    <property type="match status" value="1"/>
</dbReference>
<dbReference type="KEGG" id="acel:acsn021_07880"/>
<dbReference type="GO" id="GO:0003700">
    <property type="term" value="F:DNA-binding transcription factor activity"/>
    <property type="evidence" value="ECO:0007669"/>
    <property type="project" value="TreeGrafter"/>
</dbReference>
<dbReference type="Pfam" id="PF02082">
    <property type="entry name" value="Rrf2"/>
    <property type="match status" value="1"/>
</dbReference>
<dbReference type="PROSITE" id="PS01332">
    <property type="entry name" value="HTH_RRF2_1"/>
    <property type="match status" value="1"/>
</dbReference>
<evidence type="ECO:0000313" key="2">
    <source>
        <dbReference type="Proteomes" id="UP000515561"/>
    </source>
</evidence>
<reference evidence="1 2" key="1">
    <citation type="journal article" date="2016" name="Int. J. Syst. Evol. Microbiol.">
        <title>Descriptions of Anaerotaenia torta gen. nov., sp. nov. and Anaerocolumna cellulosilytica gen. nov., sp. nov. isolated from a methanogenic reactor of cattle waste.</title>
        <authorList>
            <person name="Uek A."/>
            <person name="Ohtaki Y."/>
            <person name="Kaku N."/>
            <person name="Ueki K."/>
        </authorList>
    </citation>
    <scope>NUCLEOTIDE SEQUENCE [LARGE SCALE GENOMIC DNA]</scope>
    <source>
        <strain evidence="1 2">SN021</strain>
    </source>
</reference>
<dbReference type="InterPro" id="IPR030489">
    <property type="entry name" value="TR_Rrf2-type_CS"/>
</dbReference>
<dbReference type="AlphaFoldDB" id="A0A6S6QVX0"/>
<dbReference type="InterPro" id="IPR000944">
    <property type="entry name" value="Tscrpt_reg_Rrf2"/>
</dbReference>
<protein>
    <submittedName>
        <fullName evidence="1">Transcriptional regulator</fullName>
    </submittedName>
</protein>
<gene>
    <name evidence="1" type="ORF">acsn021_07880</name>
</gene>
<keyword evidence="2" id="KW-1185">Reference proteome</keyword>
<dbReference type="NCBIfam" id="TIGR00738">
    <property type="entry name" value="rrf2_super"/>
    <property type="match status" value="1"/>
</dbReference>
<name>A0A6S6QVX0_9FIRM</name>
<dbReference type="GO" id="GO:0005829">
    <property type="term" value="C:cytosol"/>
    <property type="evidence" value="ECO:0007669"/>
    <property type="project" value="TreeGrafter"/>
</dbReference>
<proteinExistence type="predicted"/>
<dbReference type="RefSeq" id="WP_184095151.1">
    <property type="nucleotide sequence ID" value="NZ_AP023367.1"/>
</dbReference>